<feature type="transmembrane region" description="Helical" evidence="3">
    <location>
        <begin position="40"/>
        <end position="63"/>
    </location>
</feature>
<keyword evidence="3" id="KW-0812">Transmembrane</keyword>
<feature type="transmembrane region" description="Helical" evidence="3">
    <location>
        <begin position="75"/>
        <end position="92"/>
    </location>
</feature>
<dbReference type="Proteomes" id="UP000583944">
    <property type="component" value="Unassembled WGS sequence"/>
</dbReference>
<feature type="domain" description="Flagellar attachment zone protein 1 conserved" evidence="4">
    <location>
        <begin position="407"/>
        <end position="499"/>
    </location>
</feature>
<dbReference type="VEuPathDB" id="TriTrypDB:ECC02_002113"/>
<comment type="caution">
    <text evidence="5">The sequence shown here is derived from an EMBL/GenBank/DDBJ whole genome shotgun (WGS) entry which is preliminary data.</text>
</comment>
<feature type="region of interest" description="Disordered" evidence="2">
    <location>
        <begin position="221"/>
        <end position="249"/>
    </location>
</feature>
<organism evidence="5 6">
    <name type="scientific">Trypanosoma cruzi</name>
    <dbReference type="NCBI Taxonomy" id="5693"/>
    <lineage>
        <taxon>Eukaryota</taxon>
        <taxon>Discoba</taxon>
        <taxon>Euglenozoa</taxon>
        <taxon>Kinetoplastea</taxon>
        <taxon>Metakinetoplastina</taxon>
        <taxon>Trypanosomatida</taxon>
        <taxon>Trypanosomatidae</taxon>
        <taxon>Trypanosoma</taxon>
        <taxon>Schizotrypanum</taxon>
    </lineage>
</organism>
<feature type="region of interest" description="Disordered" evidence="2">
    <location>
        <begin position="1172"/>
        <end position="1198"/>
    </location>
</feature>
<name>A0A7J6YFD7_TRYCR</name>
<dbReference type="GO" id="GO:0005737">
    <property type="term" value="C:cytoplasm"/>
    <property type="evidence" value="ECO:0007669"/>
    <property type="project" value="TreeGrafter"/>
</dbReference>
<dbReference type="Pfam" id="PF23398">
    <property type="entry name" value="FAZ1_cons"/>
    <property type="match status" value="1"/>
</dbReference>
<dbReference type="GO" id="GO:0051015">
    <property type="term" value="F:actin filament binding"/>
    <property type="evidence" value="ECO:0007669"/>
    <property type="project" value="TreeGrafter"/>
</dbReference>
<dbReference type="PANTHER" id="PTHR45615:SF40">
    <property type="entry name" value="MYOSIN HEAVY CHAIN, NON-MUSCLE"/>
    <property type="match status" value="1"/>
</dbReference>
<dbReference type="GO" id="GO:0000146">
    <property type="term" value="F:microfilament motor activity"/>
    <property type="evidence" value="ECO:0007669"/>
    <property type="project" value="TreeGrafter"/>
</dbReference>
<dbReference type="GO" id="GO:0032982">
    <property type="term" value="C:myosin filament"/>
    <property type="evidence" value="ECO:0007669"/>
    <property type="project" value="TreeGrafter"/>
</dbReference>
<evidence type="ECO:0000313" key="5">
    <source>
        <dbReference type="EMBL" id="KAF5224808.1"/>
    </source>
</evidence>
<dbReference type="InterPro" id="IPR056614">
    <property type="entry name" value="FAZ1_cons"/>
</dbReference>
<keyword evidence="3" id="KW-0472">Membrane</keyword>
<feature type="coiled-coil region" evidence="1">
    <location>
        <begin position="877"/>
        <end position="925"/>
    </location>
</feature>
<feature type="coiled-coil region" evidence="1">
    <location>
        <begin position="769"/>
        <end position="796"/>
    </location>
</feature>
<feature type="coiled-coil region" evidence="1">
    <location>
        <begin position="587"/>
        <end position="657"/>
    </location>
</feature>
<proteinExistence type="predicted"/>
<gene>
    <name evidence="5" type="ORF">ECC02_002113</name>
</gene>
<accession>A0A7J6YFD7</accession>
<evidence type="ECO:0000256" key="1">
    <source>
        <dbReference type="SAM" id="Coils"/>
    </source>
</evidence>
<dbReference type="GO" id="GO:0016460">
    <property type="term" value="C:myosin II complex"/>
    <property type="evidence" value="ECO:0007669"/>
    <property type="project" value="TreeGrafter"/>
</dbReference>
<feature type="coiled-coil region" evidence="1">
    <location>
        <begin position="260"/>
        <end position="294"/>
    </location>
</feature>
<keyword evidence="1" id="KW-0175">Coiled coil</keyword>
<feature type="coiled-coil region" evidence="1">
    <location>
        <begin position="506"/>
        <end position="547"/>
    </location>
</feature>
<evidence type="ECO:0000256" key="3">
    <source>
        <dbReference type="SAM" id="Phobius"/>
    </source>
</evidence>
<dbReference type="PANTHER" id="PTHR45615">
    <property type="entry name" value="MYOSIN HEAVY CHAIN, NON-MUSCLE"/>
    <property type="match status" value="1"/>
</dbReference>
<feature type="region of interest" description="Disordered" evidence="2">
    <location>
        <begin position="1381"/>
        <end position="1435"/>
    </location>
</feature>
<evidence type="ECO:0000313" key="6">
    <source>
        <dbReference type="Proteomes" id="UP000583944"/>
    </source>
</evidence>
<feature type="coiled-coil region" evidence="1">
    <location>
        <begin position="328"/>
        <end position="376"/>
    </location>
</feature>
<evidence type="ECO:0000259" key="4">
    <source>
        <dbReference type="Pfam" id="PF23398"/>
    </source>
</evidence>
<evidence type="ECO:0000256" key="2">
    <source>
        <dbReference type="SAM" id="MobiDB-lite"/>
    </source>
</evidence>
<keyword evidence="3" id="KW-1133">Transmembrane helix</keyword>
<dbReference type="EMBL" id="JABDHM010000010">
    <property type="protein sequence ID" value="KAF5224808.1"/>
    <property type="molecule type" value="Genomic_DNA"/>
</dbReference>
<protein>
    <recommendedName>
        <fullName evidence="4">Flagellar attachment zone protein 1 conserved domain-containing protein</fullName>
    </recommendedName>
</protein>
<feature type="compositionally biased region" description="Polar residues" evidence="2">
    <location>
        <begin position="1400"/>
        <end position="1416"/>
    </location>
</feature>
<feature type="compositionally biased region" description="Basic and acidic residues" evidence="2">
    <location>
        <begin position="1381"/>
        <end position="1392"/>
    </location>
</feature>
<sequence>MGRKGGGNVYELRVQCKTYIQFQRKEADPSRQKVKRKKGLASSCFSFFFFFLRFPHGGVIFYTVLFLQPFPYCPVTLRCLFVYLFLFLLVVASRRSVCVLSRDTKESLVLGRAMAESGALARGRGLRSVSAGIRSKRAIPTVSVTAQSHSTTACNVSAGEDGDTQDETMALRVMLQERTEQVERLEALVSEKRLIQRYDDVLERRMQQYEAQLAQLALAVRGNTPTPSNKKPLGKERKDPAGEVTNKGSPLSVREILDEVHQMRYEKHRLEGELAKKESELKSLRTELEHAQNLVQVGELPLKTDLAGTNASCNAKPTHTSVVNEEVVSSLRHQLAEVQEKFTRTEAKLGMYQKEYRTLRQTVREREKELLECQRKHRDAVGIRSKDTPHLEVQEFLLDQWKDTKNMVSSRHRIFFRGAEWLQILNEKPEAMRTAFLKDASLELCAPCGFISVVEMQPGSELVIIEVEVRRPSQLPDDKVELFLLHCPFAEMQRLVESRDEPKDGWDRVQEQLTEAQRVIAEKEREVVELQKRLQRAEALLAEQHVQRDADDRWVHAALDETEKTVLVIYKELKDQWEKGEGLQAQLQTATESLAARENELAELTVQLQTANAGAQRQEERAAQELEEVRRRAFAELRDVEDKRRQEISKLRRQQQQQTRQAAENLRLVTHSMRLDCGMHDEAALASLDSRGNEILRALLLNEAALAANAIPRTVVSLTSSGNELRAEVQLQVNAFAVDNAIVAESVRQCRAPTAMLFLQEWLGVKELAECRNREIQRLTQEVKAMSSKVEEIHERNAHMISRTEVSLREERDKVCDFEREKAAFVEELDRVGEALGTQDASLPLPERVSRLVTAIAEAEKLRKGHETRWHAEQTRVQSLEKKQREMEKDHRHLVEMLQESKQDLENATESLETLQSEHQQLLKEYGSIQMLLNSQQDEMIKLQATRRHKHYFWPKGVDHWTSTRVAESTEDPEELQHDVIVALRCAYEEYDELYETLESSIQQRRKMEILEREKLQGREAECNELNQQIAALQKELRKHQEEAIAVESTHERSEAERDELLSRIQKEMQALSRRLAKNDALQRETESTKKALEEQVVWLQQQCEAHESERKKLQEASALVENDRSTMEKKLEELQREMERRSKRAEEIMRQLVSEEDARRALEMELATLRRSNKTRKKTSGFSTGEKEEEETQKKLGAATAPELKRLREFCMHALKLPLTEKQQTLGDIVAFMEQNCVSAVEEQESLGAALISMSTASKLLRECVAAAEEHKGGLIHRTPASRSSANGSSVDNLSAFGRSLSYSGGIVSAAHPACPPVLASRKSVTPTPLARIASAHQHLRQQTVSKRTQPQDLASTATEVVCLAQVLSGVVAHWRDNEKQSAARRNEMPKKSFAPSKESGQTQHAKSKPQQETGRQPDIENEAAVPKPDGNHDFLRRSRAHALCVALSVKDHLDDALTALQSVLEVFREGNYAAKDRFEVDPIHDLRMSEGCVVYALKRISQSADILFSRGERREIEARRGADYFKPPGGLRNVPSPNARNILPSKHLSKEPRRECDGLLPCELNFSPSPSTSPNGKRGVGNCDEGVTVGFRQHMNAEDKQLIQWALIEARRRRQC</sequence>
<reference evidence="5 6" key="1">
    <citation type="journal article" date="2019" name="Genome Biol. Evol.">
        <title>Nanopore Sequencing Significantly Improves Genome Assembly of the Protozoan Parasite Trypanosoma cruzi.</title>
        <authorList>
            <person name="Diaz-Viraque F."/>
            <person name="Pita S."/>
            <person name="Greif G."/>
            <person name="de Souza R.C.M."/>
            <person name="Iraola G."/>
            <person name="Robello C."/>
        </authorList>
    </citation>
    <scope>NUCLEOTIDE SEQUENCE [LARGE SCALE GENOMIC DNA]</scope>
    <source>
        <strain evidence="5 6">Berenice</strain>
    </source>
</reference>